<accession>A0ABV9L7S6</accession>
<sequence>MLFDKENNKFPYSSSRKRARENAELHEKELKHKMESSRITLKSIYVLFLFLFILGFIIWGVDNYNINYFLKNSQRTKAKVLDVVQHRDLNASGWGSAAYDYYNLNLQYVVNTDTLSAIVKFETYQNSTYLNEIPKIGDSLYILYVVKEPSKVRLEN</sequence>
<organism evidence="2 3">
    <name type="scientific">Dokdonia genika</name>
    <dbReference type="NCBI Taxonomy" id="308113"/>
    <lineage>
        <taxon>Bacteria</taxon>
        <taxon>Pseudomonadati</taxon>
        <taxon>Bacteroidota</taxon>
        <taxon>Flavobacteriia</taxon>
        <taxon>Flavobacteriales</taxon>
        <taxon>Flavobacteriaceae</taxon>
        <taxon>Dokdonia</taxon>
    </lineage>
</organism>
<feature type="transmembrane region" description="Helical" evidence="1">
    <location>
        <begin position="43"/>
        <end position="61"/>
    </location>
</feature>
<comment type="caution">
    <text evidence="2">The sequence shown here is derived from an EMBL/GenBank/DDBJ whole genome shotgun (WGS) entry which is preliminary data.</text>
</comment>
<dbReference type="RefSeq" id="WP_380032370.1">
    <property type="nucleotide sequence ID" value="NZ_JBHSHB010000008.1"/>
</dbReference>
<evidence type="ECO:0008006" key="4">
    <source>
        <dbReference type="Google" id="ProtNLM"/>
    </source>
</evidence>
<keyword evidence="1" id="KW-0812">Transmembrane</keyword>
<evidence type="ECO:0000313" key="3">
    <source>
        <dbReference type="Proteomes" id="UP001595878"/>
    </source>
</evidence>
<evidence type="ECO:0000256" key="1">
    <source>
        <dbReference type="SAM" id="Phobius"/>
    </source>
</evidence>
<reference evidence="3" key="1">
    <citation type="journal article" date="2019" name="Int. J. Syst. Evol. Microbiol.">
        <title>The Global Catalogue of Microorganisms (GCM) 10K type strain sequencing project: providing services to taxonomists for standard genome sequencing and annotation.</title>
        <authorList>
            <consortium name="The Broad Institute Genomics Platform"/>
            <consortium name="The Broad Institute Genome Sequencing Center for Infectious Disease"/>
            <person name="Wu L."/>
            <person name="Ma J."/>
        </authorList>
    </citation>
    <scope>NUCLEOTIDE SEQUENCE [LARGE SCALE GENOMIC DNA]</scope>
    <source>
        <strain evidence="3">CGMCC 4.7427</strain>
    </source>
</reference>
<evidence type="ECO:0000313" key="2">
    <source>
        <dbReference type="EMBL" id="MFC4689660.1"/>
    </source>
</evidence>
<name>A0ABV9L7S6_9FLAO</name>
<protein>
    <recommendedName>
        <fullName evidence="4">DUF3592 domain-containing protein</fullName>
    </recommendedName>
</protein>
<keyword evidence="1" id="KW-1133">Transmembrane helix</keyword>
<keyword evidence="3" id="KW-1185">Reference proteome</keyword>
<keyword evidence="1" id="KW-0472">Membrane</keyword>
<proteinExistence type="predicted"/>
<dbReference type="EMBL" id="JBHSHB010000008">
    <property type="protein sequence ID" value="MFC4689660.1"/>
    <property type="molecule type" value="Genomic_DNA"/>
</dbReference>
<gene>
    <name evidence="2" type="ORF">ACFO5T_04385</name>
</gene>
<dbReference type="Proteomes" id="UP001595878">
    <property type="component" value="Unassembled WGS sequence"/>
</dbReference>